<dbReference type="EMBL" id="JAWHQM010000011">
    <property type="protein sequence ID" value="KAK5629323.1"/>
    <property type="molecule type" value="Genomic_DNA"/>
</dbReference>
<sequence length="84" mass="9696">MGRLHYICLKPASRAALVGLGGVGKSQLAIEHAYRVRDRFKQEDRRVWAFWVHANTRVRVEEDFKRIADIVEIPSRKQPGVNIL</sequence>
<accession>A0AAN7UHA9</accession>
<reference evidence="1 2" key="1">
    <citation type="submission" date="2023-10" db="EMBL/GenBank/DDBJ databases">
        <title>Draft genome sequence of Xylaria bambusicola isolate GMP-LS, the root and basal stem rot pathogen of sugarcane in Indonesia.</title>
        <authorList>
            <person name="Selvaraj P."/>
            <person name="Muralishankar V."/>
            <person name="Muruganantham S."/>
            <person name="Sp S."/>
            <person name="Haryani S."/>
            <person name="Lau K.J.X."/>
            <person name="Naqvi N.I."/>
        </authorList>
    </citation>
    <scope>NUCLEOTIDE SEQUENCE [LARGE SCALE GENOMIC DNA]</scope>
    <source>
        <strain evidence="1">GMP-LS</strain>
    </source>
</reference>
<comment type="caution">
    <text evidence="1">The sequence shown here is derived from an EMBL/GenBank/DDBJ whole genome shotgun (WGS) entry which is preliminary data.</text>
</comment>
<protein>
    <recommendedName>
        <fullName evidence="3">NB-ARC domain-containing protein</fullName>
    </recommendedName>
</protein>
<organism evidence="1 2">
    <name type="scientific">Xylaria bambusicola</name>
    <dbReference type="NCBI Taxonomy" id="326684"/>
    <lineage>
        <taxon>Eukaryota</taxon>
        <taxon>Fungi</taxon>
        <taxon>Dikarya</taxon>
        <taxon>Ascomycota</taxon>
        <taxon>Pezizomycotina</taxon>
        <taxon>Sordariomycetes</taxon>
        <taxon>Xylariomycetidae</taxon>
        <taxon>Xylariales</taxon>
        <taxon>Xylariaceae</taxon>
        <taxon>Xylaria</taxon>
    </lineage>
</organism>
<name>A0AAN7UHA9_9PEZI</name>
<evidence type="ECO:0000313" key="1">
    <source>
        <dbReference type="EMBL" id="KAK5629323.1"/>
    </source>
</evidence>
<dbReference type="Proteomes" id="UP001305414">
    <property type="component" value="Unassembled WGS sequence"/>
</dbReference>
<dbReference type="Gene3D" id="3.40.50.300">
    <property type="entry name" value="P-loop containing nucleotide triphosphate hydrolases"/>
    <property type="match status" value="1"/>
</dbReference>
<keyword evidence="2" id="KW-1185">Reference proteome</keyword>
<dbReference type="InterPro" id="IPR027417">
    <property type="entry name" value="P-loop_NTPase"/>
</dbReference>
<evidence type="ECO:0000313" key="2">
    <source>
        <dbReference type="Proteomes" id="UP001305414"/>
    </source>
</evidence>
<proteinExistence type="predicted"/>
<gene>
    <name evidence="1" type="ORF">RRF57_005038</name>
</gene>
<evidence type="ECO:0008006" key="3">
    <source>
        <dbReference type="Google" id="ProtNLM"/>
    </source>
</evidence>
<dbReference type="AlphaFoldDB" id="A0AAN7UHA9"/>